<protein>
    <submittedName>
        <fullName evidence="1">Uncharacterized protein</fullName>
    </submittedName>
</protein>
<dbReference type="STRING" id="159291.SAMN05920897_11343"/>
<evidence type="ECO:0000313" key="2">
    <source>
        <dbReference type="Proteomes" id="UP000186400"/>
    </source>
</evidence>
<keyword evidence="2" id="KW-1185">Reference proteome</keyword>
<proteinExistence type="predicted"/>
<accession>A0A1N6UX25</accession>
<dbReference type="EMBL" id="FTMS01000013">
    <property type="protein sequence ID" value="SIQ69826.1"/>
    <property type="molecule type" value="Genomic_DNA"/>
</dbReference>
<dbReference type="AlphaFoldDB" id="A0A1N6UX25"/>
<dbReference type="Proteomes" id="UP000186400">
    <property type="component" value="Unassembled WGS sequence"/>
</dbReference>
<name>A0A1N6UX25_9SPIO</name>
<sequence>MERLLRADLLLDRKSSDLQLHDDFTILSARIINLGPL</sequence>
<reference evidence="1 2" key="1">
    <citation type="submission" date="2017-01" db="EMBL/GenBank/DDBJ databases">
        <authorList>
            <person name="Mah S.A."/>
            <person name="Swanson W.J."/>
            <person name="Moy G.W."/>
            <person name="Vacquier V.D."/>
        </authorList>
    </citation>
    <scope>NUCLEOTIDE SEQUENCE [LARGE SCALE GENOMIC DNA]</scope>
    <source>
        <strain evidence="1 2">ASpG1</strain>
    </source>
</reference>
<gene>
    <name evidence="1" type="ORF">SAMN05920897_11343</name>
</gene>
<organism evidence="1 2">
    <name type="scientific">Alkalispirochaeta americana</name>
    <dbReference type="NCBI Taxonomy" id="159291"/>
    <lineage>
        <taxon>Bacteria</taxon>
        <taxon>Pseudomonadati</taxon>
        <taxon>Spirochaetota</taxon>
        <taxon>Spirochaetia</taxon>
        <taxon>Spirochaetales</taxon>
        <taxon>Spirochaetaceae</taxon>
        <taxon>Alkalispirochaeta</taxon>
    </lineage>
</organism>
<evidence type="ECO:0000313" key="1">
    <source>
        <dbReference type="EMBL" id="SIQ69826.1"/>
    </source>
</evidence>